<comment type="caution">
    <text evidence="1">The sequence shown here is derived from an EMBL/GenBank/DDBJ whole genome shotgun (WGS) entry which is preliminary data.</text>
</comment>
<dbReference type="AlphaFoldDB" id="X1KZC8"/>
<sequence>MSDTDERPPADEALDYIEEIMEENNLRPTQRIETLLQAIEADQDEDDEDDQDED</sequence>
<reference evidence="1" key="1">
    <citation type="journal article" date="2014" name="Front. Microbiol.">
        <title>High frequency of phylogenetically diverse reductive dehalogenase-homologous genes in deep subseafloor sedimentary metagenomes.</title>
        <authorList>
            <person name="Kawai M."/>
            <person name="Futagami T."/>
            <person name="Toyoda A."/>
            <person name="Takaki Y."/>
            <person name="Nishi S."/>
            <person name="Hori S."/>
            <person name="Arai W."/>
            <person name="Tsubouchi T."/>
            <person name="Morono Y."/>
            <person name="Uchiyama I."/>
            <person name="Ito T."/>
            <person name="Fujiyama A."/>
            <person name="Inagaki F."/>
            <person name="Takami H."/>
        </authorList>
    </citation>
    <scope>NUCLEOTIDE SEQUENCE</scope>
    <source>
        <strain evidence="1">Expedition CK06-06</strain>
    </source>
</reference>
<proteinExistence type="predicted"/>
<name>X1KZC8_9ZZZZ</name>
<protein>
    <submittedName>
        <fullName evidence="1">Uncharacterized protein</fullName>
    </submittedName>
</protein>
<accession>X1KZC8</accession>
<organism evidence="1">
    <name type="scientific">marine sediment metagenome</name>
    <dbReference type="NCBI Taxonomy" id="412755"/>
    <lineage>
        <taxon>unclassified sequences</taxon>
        <taxon>metagenomes</taxon>
        <taxon>ecological metagenomes</taxon>
    </lineage>
</organism>
<gene>
    <name evidence="1" type="ORF">S06H3_01036</name>
</gene>
<evidence type="ECO:0000313" key="1">
    <source>
        <dbReference type="EMBL" id="GAH95529.1"/>
    </source>
</evidence>
<dbReference type="EMBL" id="BARV01000236">
    <property type="protein sequence ID" value="GAH95529.1"/>
    <property type="molecule type" value="Genomic_DNA"/>
</dbReference>